<dbReference type="InterPro" id="IPR038664">
    <property type="entry name" value="Gar1/Naf1_Cbf5-bd_sf"/>
</dbReference>
<feature type="compositionally biased region" description="Basic residues" evidence="9">
    <location>
        <begin position="514"/>
        <end position="523"/>
    </location>
</feature>
<keyword evidence="10" id="KW-0687">Ribonucleoprotein</keyword>
<dbReference type="GO" id="GO:0005634">
    <property type="term" value="C:nucleus"/>
    <property type="evidence" value="ECO:0007669"/>
    <property type="project" value="UniProtKB-SubCell"/>
</dbReference>
<feature type="compositionally biased region" description="Pro residues" evidence="9">
    <location>
        <begin position="590"/>
        <end position="599"/>
    </location>
</feature>
<feature type="compositionally biased region" description="Low complexity" evidence="9">
    <location>
        <begin position="535"/>
        <end position="545"/>
    </location>
</feature>
<accession>A0A4R8TA15</accession>
<dbReference type="AlphaFoldDB" id="A0A4R8TA15"/>
<comment type="caution">
    <text evidence="10">The sequence shown here is derived from an EMBL/GenBank/DDBJ whole genome shotgun (WGS) entry which is preliminary data.</text>
</comment>
<feature type="compositionally biased region" description="Low complexity" evidence="9">
    <location>
        <begin position="198"/>
        <end position="212"/>
    </location>
</feature>
<proteinExistence type="inferred from homology"/>
<gene>
    <name evidence="10" type="primary">naf1</name>
    <name evidence="10" type="ORF">C8034_v010634</name>
</gene>
<feature type="region of interest" description="Disordered" evidence="9">
    <location>
        <begin position="391"/>
        <end position="665"/>
    </location>
</feature>
<dbReference type="PANTHER" id="PTHR31633:SF1">
    <property type="entry name" value="H_ACA RIBONUCLEOPROTEIN COMPLEX NON-CORE SUBUNIT NAF1"/>
    <property type="match status" value="1"/>
</dbReference>
<dbReference type="InterPro" id="IPR009000">
    <property type="entry name" value="Transl_B-barrel_sf"/>
</dbReference>
<reference evidence="10 11" key="1">
    <citation type="submission" date="2018-11" db="EMBL/GenBank/DDBJ databases">
        <title>Genome sequence and assembly of Colletotrichum sidae.</title>
        <authorList>
            <person name="Gan P."/>
            <person name="Shirasu K."/>
        </authorList>
    </citation>
    <scope>NUCLEOTIDE SEQUENCE [LARGE SCALE GENOMIC DNA]</scope>
    <source>
        <strain evidence="10 11">CBS 518.97</strain>
    </source>
</reference>
<dbReference type="Pfam" id="PF04410">
    <property type="entry name" value="Gar1"/>
    <property type="match status" value="1"/>
</dbReference>
<dbReference type="GO" id="GO:0000493">
    <property type="term" value="P:box H/ACA snoRNP assembly"/>
    <property type="evidence" value="ECO:0007669"/>
    <property type="project" value="InterPro"/>
</dbReference>
<feature type="compositionally biased region" description="Basic residues" evidence="9">
    <location>
        <begin position="410"/>
        <end position="419"/>
    </location>
</feature>
<evidence type="ECO:0000256" key="6">
    <source>
        <dbReference type="ARBA" id="ARBA00022553"/>
    </source>
</evidence>
<keyword evidence="5" id="KW-0698">rRNA processing</keyword>
<evidence type="ECO:0000256" key="1">
    <source>
        <dbReference type="ARBA" id="ARBA00004123"/>
    </source>
</evidence>
<evidence type="ECO:0000256" key="4">
    <source>
        <dbReference type="ARBA" id="ARBA00022517"/>
    </source>
</evidence>
<feature type="compositionally biased region" description="Acidic residues" evidence="9">
    <location>
        <begin position="391"/>
        <end position="404"/>
    </location>
</feature>
<evidence type="ECO:0000313" key="10">
    <source>
        <dbReference type="EMBL" id="TEA14384.1"/>
    </source>
</evidence>
<dbReference type="Gene3D" id="2.40.10.230">
    <property type="entry name" value="Probable tRNA pseudouridine synthase domain"/>
    <property type="match status" value="1"/>
</dbReference>
<feature type="compositionally biased region" description="Low complexity" evidence="9">
    <location>
        <begin position="160"/>
        <end position="184"/>
    </location>
</feature>
<comment type="similarity">
    <text evidence="2">Belongs to the NAF1 family.</text>
</comment>
<feature type="compositionally biased region" description="Basic and acidic residues" evidence="9">
    <location>
        <begin position="501"/>
        <end position="513"/>
    </location>
</feature>
<dbReference type="GO" id="GO:0003723">
    <property type="term" value="F:RNA binding"/>
    <property type="evidence" value="ECO:0007669"/>
    <property type="project" value="UniProtKB-KW"/>
</dbReference>
<dbReference type="InterPro" id="IPR040309">
    <property type="entry name" value="Naf1"/>
</dbReference>
<evidence type="ECO:0000256" key="8">
    <source>
        <dbReference type="ARBA" id="ARBA00023242"/>
    </source>
</evidence>
<comment type="subcellular location">
    <subcellularLocation>
        <location evidence="1">Nucleus</location>
    </subcellularLocation>
</comment>
<protein>
    <recommendedName>
        <fullName evidence="3">H/ACA ribonucleoprotein complex non-core subunit NAF1</fullName>
    </recommendedName>
</protein>
<evidence type="ECO:0000256" key="7">
    <source>
        <dbReference type="ARBA" id="ARBA00022884"/>
    </source>
</evidence>
<feature type="compositionally biased region" description="Low complexity" evidence="9">
    <location>
        <begin position="563"/>
        <end position="589"/>
    </location>
</feature>
<dbReference type="GO" id="GO:0006364">
    <property type="term" value="P:rRNA processing"/>
    <property type="evidence" value="ECO:0007669"/>
    <property type="project" value="UniProtKB-KW"/>
</dbReference>
<evidence type="ECO:0000256" key="9">
    <source>
        <dbReference type="SAM" id="MobiDB-lite"/>
    </source>
</evidence>
<feature type="compositionally biased region" description="Basic and acidic residues" evidence="9">
    <location>
        <begin position="100"/>
        <end position="110"/>
    </location>
</feature>
<keyword evidence="4" id="KW-0690">Ribosome biogenesis</keyword>
<dbReference type="Proteomes" id="UP000295604">
    <property type="component" value="Unassembled WGS sequence"/>
</dbReference>
<keyword evidence="7" id="KW-0694">RNA-binding</keyword>
<evidence type="ECO:0000256" key="5">
    <source>
        <dbReference type="ARBA" id="ARBA00022552"/>
    </source>
</evidence>
<feature type="compositionally biased region" description="Basic and acidic residues" evidence="9">
    <location>
        <begin position="428"/>
        <end position="447"/>
    </location>
</feature>
<feature type="compositionally biased region" description="Low complexity" evidence="9">
    <location>
        <begin position="89"/>
        <end position="99"/>
    </location>
</feature>
<evidence type="ECO:0000256" key="2">
    <source>
        <dbReference type="ARBA" id="ARBA00009801"/>
    </source>
</evidence>
<name>A0A4R8TA15_9PEZI</name>
<dbReference type="SUPFAM" id="SSF50447">
    <property type="entry name" value="Translation proteins"/>
    <property type="match status" value="1"/>
</dbReference>
<dbReference type="GO" id="GO:0005732">
    <property type="term" value="C:sno(s)RNA-containing ribonucleoprotein complex"/>
    <property type="evidence" value="ECO:0007669"/>
    <property type="project" value="InterPro"/>
</dbReference>
<keyword evidence="8" id="KW-0539">Nucleus</keyword>
<keyword evidence="6" id="KW-0597">Phosphoprotein</keyword>
<sequence length="665" mass="70992">MSGFQIPGLGFAKPNETLPPLPSGASAPAANVEGAENEDQNQDTQMGEDTNMSEDKPVEIQQRVETEQAPPAPIPQNEDTQMGEEKPAEAQPAPLAQPSEDTKMDEDKPAETTAEPQLPTLPPSNNDDTMTIDAAEPPSLTDALEAMINGLDQSAPAPDPAVTTTTAATTAPAPAQETPQAPQPLEADQGDHPEWEIDSSPYESSSDSSSSDSSDDDDSESGEGYQLLGIEETRRILMEMEGSDDEGGDASKNAAGGGGLRTKNELPVEVVPKPDITLTPEDKIEPLGAVDQIVDNIMVIKAFTPGEYMVLDSTSPLCTADRVVFGAVWETIGKVLQPMYTVMFTTAEELAESGLALGTKVFYPTAHAKFVFTEPLKNLKGSDASNIHDEEVAEEEMEFSDDEKEAEHKRQAKQKKKDARFKNGGGGEQHKRPARGGREPSSLRHEVTAGPSADGGLNYDDEDDGPYKPLTRPPGFGQMPPAQQTFSQEPEPGRFGARRGGRGDFRGRGERGRGRGGRGRGGHGNREGYSQPPRGQAQQEQQHQGQWGGSNVPAPPAYGQQSAPAPAAPTFNFPFPGMPPAQQGQQGFPAVPPPPPGWPAPNGQTGQNPGAYINPAFFAALLGQMQQAQGGQQQQQQQQQPNQQNQGQTQPPQQPPQWGAQPPPR</sequence>
<organism evidence="10 11">
    <name type="scientific">Colletotrichum sidae</name>
    <dbReference type="NCBI Taxonomy" id="1347389"/>
    <lineage>
        <taxon>Eukaryota</taxon>
        <taxon>Fungi</taxon>
        <taxon>Dikarya</taxon>
        <taxon>Ascomycota</taxon>
        <taxon>Pezizomycotina</taxon>
        <taxon>Sordariomycetes</taxon>
        <taxon>Hypocreomycetidae</taxon>
        <taxon>Glomerellales</taxon>
        <taxon>Glomerellaceae</taxon>
        <taxon>Colletotrichum</taxon>
        <taxon>Colletotrichum orbiculare species complex</taxon>
    </lineage>
</organism>
<feature type="region of interest" description="Disordered" evidence="9">
    <location>
        <begin position="1"/>
        <end position="261"/>
    </location>
</feature>
<feature type="compositionally biased region" description="Basic and acidic residues" evidence="9">
    <location>
        <begin position="53"/>
        <end position="66"/>
    </location>
</feature>
<evidence type="ECO:0000256" key="3">
    <source>
        <dbReference type="ARBA" id="ARBA00021438"/>
    </source>
</evidence>
<dbReference type="EMBL" id="QAPF01000165">
    <property type="protein sequence ID" value="TEA14384.1"/>
    <property type="molecule type" value="Genomic_DNA"/>
</dbReference>
<dbReference type="PANTHER" id="PTHR31633">
    <property type="entry name" value="H/ACA RIBONUCLEOPROTEIN COMPLEX NON-CORE SUBUNIT NAF1"/>
    <property type="match status" value="1"/>
</dbReference>
<dbReference type="GO" id="GO:0001522">
    <property type="term" value="P:pseudouridine synthesis"/>
    <property type="evidence" value="ECO:0007669"/>
    <property type="project" value="InterPro"/>
</dbReference>
<dbReference type="InterPro" id="IPR007504">
    <property type="entry name" value="H/ACA_rnp_Gar1/Naf1"/>
</dbReference>
<keyword evidence="11" id="KW-1185">Reference proteome</keyword>
<feature type="compositionally biased region" description="Low complexity" evidence="9">
    <location>
        <begin position="623"/>
        <end position="665"/>
    </location>
</feature>
<evidence type="ECO:0000313" key="11">
    <source>
        <dbReference type="Proteomes" id="UP000295604"/>
    </source>
</evidence>